<dbReference type="Proteomes" id="UP000177751">
    <property type="component" value="Unassembled WGS sequence"/>
</dbReference>
<sequence>MSQRIRSGIKIGLLFAFISLIFYFLGMILRFRVMLISYELDGLLEALLSYVFLLPSSLLSRVFGSSVSTVILKNIFFIEINLFIFFIIGFVVGLIKNNREISSRIIIVRTILFFVAFPIILAIASSVLMGKCDIPSRGYNRNNCYENAAIEQANVEICKKISDGMSTIKRDDCVYRIAKQKNDLNLCGEIIREEIKLGCVAFLKNDIKYCDSIQNWSDKQNCYIYAD</sequence>
<proteinExistence type="predicted"/>
<evidence type="ECO:0000313" key="2">
    <source>
        <dbReference type="EMBL" id="OGZ85553.1"/>
    </source>
</evidence>
<dbReference type="EMBL" id="MHPP01000001">
    <property type="protein sequence ID" value="OGZ85553.1"/>
    <property type="molecule type" value="Genomic_DNA"/>
</dbReference>
<dbReference type="STRING" id="1802229.A2401_02220"/>
<keyword evidence="1" id="KW-1133">Transmembrane helix</keyword>
<name>A0A1G2JF45_9BACT</name>
<gene>
    <name evidence="2" type="ORF">A2401_02220</name>
</gene>
<evidence type="ECO:0000313" key="3">
    <source>
        <dbReference type="Proteomes" id="UP000177751"/>
    </source>
</evidence>
<evidence type="ECO:0000256" key="1">
    <source>
        <dbReference type="SAM" id="Phobius"/>
    </source>
</evidence>
<keyword evidence="1" id="KW-0472">Membrane</keyword>
<feature type="transmembrane region" description="Helical" evidence="1">
    <location>
        <begin position="43"/>
        <end position="63"/>
    </location>
</feature>
<dbReference type="AlphaFoldDB" id="A0A1G2JF45"/>
<reference evidence="2 3" key="1">
    <citation type="journal article" date="2016" name="Nat. Commun.">
        <title>Thousands of microbial genomes shed light on interconnected biogeochemical processes in an aquifer system.</title>
        <authorList>
            <person name="Anantharaman K."/>
            <person name="Brown C.T."/>
            <person name="Hug L.A."/>
            <person name="Sharon I."/>
            <person name="Castelle C.J."/>
            <person name="Probst A.J."/>
            <person name="Thomas B.C."/>
            <person name="Singh A."/>
            <person name="Wilkins M.J."/>
            <person name="Karaoz U."/>
            <person name="Brodie E.L."/>
            <person name="Williams K.H."/>
            <person name="Hubbard S.S."/>
            <person name="Banfield J.F."/>
        </authorList>
    </citation>
    <scope>NUCLEOTIDE SEQUENCE [LARGE SCALE GENOMIC DNA]</scope>
</reference>
<feature type="transmembrane region" description="Helical" evidence="1">
    <location>
        <begin position="75"/>
        <end position="95"/>
    </location>
</feature>
<feature type="transmembrane region" description="Helical" evidence="1">
    <location>
        <begin position="107"/>
        <end position="129"/>
    </location>
</feature>
<feature type="transmembrane region" description="Helical" evidence="1">
    <location>
        <begin position="12"/>
        <end position="31"/>
    </location>
</feature>
<protein>
    <submittedName>
        <fullName evidence="2">Uncharacterized protein</fullName>
    </submittedName>
</protein>
<accession>A0A1G2JF45</accession>
<comment type="caution">
    <text evidence="2">The sequence shown here is derived from an EMBL/GenBank/DDBJ whole genome shotgun (WGS) entry which is preliminary data.</text>
</comment>
<organism evidence="2 3">
    <name type="scientific">Candidatus Staskawiczbacteria bacterium RIFOXYC1_FULL_38_18</name>
    <dbReference type="NCBI Taxonomy" id="1802229"/>
    <lineage>
        <taxon>Bacteria</taxon>
        <taxon>Candidatus Staskawicziibacteriota</taxon>
    </lineage>
</organism>
<keyword evidence="1" id="KW-0812">Transmembrane</keyword>